<accession>A0A8H7EIV4</accession>
<feature type="domain" description="DUF5597" evidence="4">
    <location>
        <begin position="395"/>
        <end position="527"/>
    </location>
</feature>
<dbReference type="Proteomes" id="UP000596902">
    <property type="component" value="Unassembled WGS sequence"/>
</dbReference>
<dbReference type="AlphaFoldDB" id="A0A8H7EIV4"/>
<name>A0A8H7EIV4_9PLEO</name>
<comment type="caution">
    <text evidence="6">The sequence shown here is derived from an EMBL/GenBank/DDBJ whole genome shotgun (WGS) entry which is preliminary data.</text>
</comment>
<evidence type="ECO:0000313" key="6">
    <source>
        <dbReference type="EMBL" id="KAF7680506.1"/>
    </source>
</evidence>
<evidence type="ECO:0000256" key="2">
    <source>
        <dbReference type="ARBA" id="ARBA00023295"/>
    </source>
</evidence>
<protein>
    <submittedName>
        <fullName evidence="6">Glycoside hydrolase family 35 protein</fullName>
    </submittedName>
</protein>
<dbReference type="InterPro" id="IPR040719">
    <property type="entry name" value="DUF5597"/>
</dbReference>
<evidence type="ECO:0000259" key="3">
    <source>
        <dbReference type="Pfam" id="PF02449"/>
    </source>
</evidence>
<feature type="domain" description="DUF7136" evidence="5">
    <location>
        <begin position="603"/>
        <end position="819"/>
    </location>
</feature>
<dbReference type="GO" id="GO:0005975">
    <property type="term" value="P:carbohydrate metabolic process"/>
    <property type="evidence" value="ECO:0007669"/>
    <property type="project" value="InterPro"/>
</dbReference>
<dbReference type="GO" id="GO:0009341">
    <property type="term" value="C:beta-galactosidase complex"/>
    <property type="evidence" value="ECO:0007669"/>
    <property type="project" value="InterPro"/>
</dbReference>
<dbReference type="Pfam" id="PF02449">
    <property type="entry name" value="Glyco_hydro_42"/>
    <property type="match status" value="1"/>
</dbReference>
<dbReference type="FunFam" id="3.20.20.80:FF:000135">
    <property type="entry name" value="Beta-galactosidase, putative, bgl35A"/>
    <property type="match status" value="1"/>
</dbReference>
<reference evidence="6" key="2">
    <citation type="submission" date="2020-08" db="EMBL/GenBank/DDBJ databases">
        <title>Draft Genome Sequence of Cumin Blight Pathogen Alternaria burnsii.</title>
        <authorList>
            <person name="Feng Z."/>
        </authorList>
    </citation>
    <scope>NUCLEOTIDE SEQUENCE</scope>
    <source>
        <strain evidence="6">CBS107.38</strain>
    </source>
</reference>
<sequence>MTSNSSIPHLRQSGNTKQLILHGKPYLMLGGELQNSSLSSAEYMSEIWPKMVATNVNTLLGSVSWEMIEPEEGKFNFKELDKVILDARRHGLHLILLWFGSFKNGRSTYTPSWVKTDPKRFPRAELRKAGGVIEIADVLSLFHKQNVEADAKAFQKLLAHVKEIDEDHSTVLMVQVENEVGLLFDSRDGSEKANQVFSETVPAELLQFLSNDYDRLHADLKANLQTFVARSKPQSGTWEEVFGVGSRTDELFMAYHYAHYVNRVAAAGKSVYTIPLYTNVWQNYAGEDADKDTPIVVGGGGEPGDYPSGGATSNVLDIWLRFAPDLEFIAPDIYLNEYTGLCAKYRHGGNTLFIPEQRRDEYGVRRIWIAYGTFQALLASPFGIDTLEPEKNPYTKHYGLLSQVSQIVLEAQSNPGSSVGFCFDEMIGDRDSSKPIKQRFGDWDITVERSFVFGKPGTGSGMVIHRGGASFLLIGWGFQVMGRSTKADTKFNGILRNEEKIVDDVATGSLRTLRTLGGDETRSGANAMMPNEDPDYGGFPIAITIPARTGIAESHTTMSRYSRCAAAALTVCCLASAQTTATAVASFTPTSSQTSAPTSNLPAFEIDILFPRRNETYNFTSSLPIVFAFQNLTAAAELGSFKFTWDIMPWNSIENPIPGGVIEDLWDRKFTSQNVSTFTNTDGSPYILVNYTNPKKWDHPPNYGGTAYALQWYIQWHDIDAQCDHPRPVITSTREVLFTLWPVSSISPSDWSAPDPNALGNVTDNCAQLGTFARVHASDLDVCSLDQLLLGDNGDPCAIKPDGAMVSSISSVVESLSASQSLATAAPTTTESPASSNAAVATGASVQPGLAAALVLGGWELWSL</sequence>
<evidence type="ECO:0000313" key="7">
    <source>
        <dbReference type="Proteomes" id="UP000596902"/>
    </source>
</evidence>
<evidence type="ECO:0000259" key="5">
    <source>
        <dbReference type="Pfam" id="PF23584"/>
    </source>
</evidence>
<evidence type="ECO:0000256" key="1">
    <source>
        <dbReference type="ARBA" id="ARBA00022801"/>
    </source>
</evidence>
<dbReference type="Pfam" id="PF18120">
    <property type="entry name" value="DUF5597"/>
    <property type="match status" value="1"/>
</dbReference>
<feature type="domain" description="Glycoside hydrolase family 42 N-terminal" evidence="3">
    <location>
        <begin position="43"/>
        <end position="215"/>
    </location>
</feature>
<organism evidence="6 7">
    <name type="scientific">Alternaria burnsii</name>
    <dbReference type="NCBI Taxonomy" id="1187904"/>
    <lineage>
        <taxon>Eukaryota</taxon>
        <taxon>Fungi</taxon>
        <taxon>Dikarya</taxon>
        <taxon>Ascomycota</taxon>
        <taxon>Pezizomycotina</taxon>
        <taxon>Dothideomycetes</taxon>
        <taxon>Pleosporomycetidae</taxon>
        <taxon>Pleosporales</taxon>
        <taxon>Pleosporineae</taxon>
        <taxon>Pleosporaceae</taxon>
        <taxon>Alternaria</taxon>
        <taxon>Alternaria sect. Alternaria</taxon>
    </lineage>
</organism>
<dbReference type="EMBL" id="JAAABM010000002">
    <property type="protein sequence ID" value="KAF7680506.1"/>
    <property type="molecule type" value="Genomic_DNA"/>
</dbReference>
<dbReference type="Pfam" id="PF23584">
    <property type="entry name" value="DUF7136"/>
    <property type="match status" value="1"/>
</dbReference>
<keyword evidence="1 6" id="KW-0378">Hydrolase</keyword>
<reference evidence="6" key="1">
    <citation type="submission" date="2020-01" db="EMBL/GenBank/DDBJ databases">
        <authorList>
            <person name="Feng Z.H.Z."/>
        </authorList>
    </citation>
    <scope>NUCLEOTIDE SEQUENCE</scope>
    <source>
        <strain evidence="6">CBS107.38</strain>
    </source>
</reference>
<dbReference type="InterPro" id="IPR013529">
    <property type="entry name" value="Glyco_hydro_42_N"/>
</dbReference>
<dbReference type="InterPro" id="IPR017853">
    <property type="entry name" value="GH"/>
</dbReference>
<dbReference type="GO" id="GO:0004565">
    <property type="term" value="F:beta-galactosidase activity"/>
    <property type="evidence" value="ECO:0007669"/>
    <property type="project" value="InterPro"/>
</dbReference>
<keyword evidence="2" id="KW-0326">Glycosidase</keyword>
<dbReference type="Gene3D" id="2.60.220.20">
    <property type="entry name" value="putative beta-Galactosidase from caulobacter crescentus"/>
    <property type="match status" value="1"/>
</dbReference>
<dbReference type="RefSeq" id="XP_038790496.1">
    <property type="nucleotide sequence ID" value="XM_038927204.1"/>
</dbReference>
<dbReference type="Gene3D" id="3.20.20.80">
    <property type="entry name" value="Glycosidases"/>
    <property type="match status" value="1"/>
</dbReference>
<dbReference type="GeneID" id="62200382"/>
<keyword evidence="7" id="KW-1185">Reference proteome</keyword>
<dbReference type="SUPFAM" id="SSF51445">
    <property type="entry name" value="(Trans)glycosidases"/>
    <property type="match status" value="1"/>
</dbReference>
<proteinExistence type="predicted"/>
<evidence type="ECO:0000259" key="4">
    <source>
        <dbReference type="Pfam" id="PF18120"/>
    </source>
</evidence>
<dbReference type="InterPro" id="IPR055560">
    <property type="entry name" value="DUF7136"/>
</dbReference>
<gene>
    <name evidence="6" type="ORF">GT037_002157</name>
</gene>